<dbReference type="Gene3D" id="2.170.15.10">
    <property type="entry name" value="Proaerolysin, chain A, domain 3"/>
    <property type="match status" value="1"/>
</dbReference>
<reference evidence="4" key="1">
    <citation type="journal article" date="2023" name="Mol. Phylogenet. Evol.">
        <title>Genome-scale phylogeny and comparative genomics of the fungal order Sordariales.</title>
        <authorList>
            <person name="Hensen N."/>
            <person name="Bonometti L."/>
            <person name="Westerberg I."/>
            <person name="Brannstrom I.O."/>
            <person name="Guillou S."/>
            <person name="Cros-Aarteil S."/>
            <person name="Calhoun S."/>
            <person name="Haridas S."/>
            <person name="Kuo A."/>
            <person name="Mondo S."/>
            <person name="Pangilinan J."/>
            <person name="Riley R."/>
            <person name="LaButti K."/>
            <person name="Andreopoulos B."/>
            <person name="Lipzen A."/>
            <person name="Chen C."/>
            <person name="Yan M."/>
            <person name="Daum C."/>
            <person name="Ng V."/>
            <person name="Clum A."/>
            <person name="Steindorff A."/>
            <person name="Ohm R.A."/>
            <person name="Martin F."/>
            <person name="Silar P."/>
            <person name="Natvig D.O."/>
            <person name="Lalanne C."/>
            <person name="Gautier V."/>
            <person name="Ament-Velasquez S.L."/>
            <person name="Kruys A."/>
            <person name="Hutchinson M.I."/>
            <person name="Powell A.J."/>
            <person name="Barry K."/>
            <person name="Miller A.N."/>
            <person name="Grigoriev I.V."/>
            <person name="Debuchy R."/>
            <person name="Gladieux P."/>
            <person name="Hiltunen Thoren M."/>
            <person name="Johannesson H."/>
        </authorList>
    </citation>
    <scope>NUCLEOTIDE SEQUENCE</scope>
    <source>
        <strain evidence="4">CBS 359.72</strain>
    </source>
</reference>
<feature type="region of interest" description="Disordered" evidence="1">
    <location>
        <begin position="411"/>
        <end position="438"/>
    </location>
</feature>
<feature type="transmembrane region" description="Helical" evidence="2">
    <location>
        <begin position="59"/>
        <end position="80"/>
    </location>
</feature>
<dbReference type="PROSITE" id="PS51752">
    <property type="entry name" value="JACALIN_LECTIN"/>
    <property type="match status" value="1"/>
</dbReference>
<dbReference type="AlphaFoldDB" id="A0AAN7D024"/>
<organism evidence="4 5">
    <name type="scientific">Corynascus novoguineensis</name>
    <dbReference type="NCBI Taxonomy" id="1126955"/>
    <lineage>
        <taxon>Eukaryota</taxon>
        <taxon>Fungi</taxon>
        <taxon>Dikarya</taxon>
        <taxon>Ascomycota</taxon>
        <taxon>Pezizomycotina</taxon>
        <taxon>Sordariomycetes</taxon>
        <taxon>Sordariomycetidae</taxon>
        <taxon>Sordariales</taxon>
        <taxon>Chaetomiaceae</taxon>
        <taxon>Corynascus</taxon>
    </lineage>
</organism>
<protein>
    <recommendedName>
        <fullName evidence="3">Jacalin-type lectin domain-containing protein</fullName>
    </recommendedName>
</protein>
<keyword evidence="2" id="KW-0812">Transmembrane</keyword>
<name>A0AAN7D024_9PEZI</name>
<sequence>MAVVDALFAAIVAASAFIALPVTSFLSSVILAAEFSLAALVATSFHLVALLATPSLGCCARFSTPCTSILFFLVVLVPSVRADPWSRDLCVRPTGIGSSNGGEPFTILGNAGTSVSTLRLYRNNGALGYLRGVVAVFSDGTEMVAGVRKDQYSELTFDEGEFITGMTLWSVAPLSRKFRKAKSKTPRAARIDITTNQRSWGYGVDNTSKLSSKAVNVASGILVGFQGRAGDDMDQLAPIFLRKVDESVVDDVVFERLPGNDGLELETLKEGTAVWKGTNYSYTFSGSTTREISTTFSSETSYGLSLSTTFTASLPRVLQSGIGVGWTFGASSSQDYHKGRSTQLSWSSTVEMSSDMPAVSCSAMVWRGQVRLRWSGTQTVTAGDASLSFPTSGTLTHVDYGKVETVCRPVGASVENEEDSSSSSSSSSSVKLAKRWAG</sequence>
<comment type="caution">
    <text evidence="4">The sequence shown here is derived from an EMBL/GenBank/DDBJ whole genome shotgun (WGS) entry which is preliminary data.</text>
</comment>
<dbReference type="InterPro" id="IPR001229">
    <property type="entry name" value="Jacalin-like_lectin_dom"/>
</dbReference>
<feature type="transmembrane region" description="Helical" evidence="2">
    <location>
        <begin position="29"/>
        <end position="52"/>
    </location>
</feature>
<reference evidence="4" key="2">
    <citation type="submission" date="2023-05" db="EMBL/GenBank/DDBJ databases">
        <authorList>
            <consortium name="Lawrence Berkeley National Laboratory"/>
            <person name="Steindorff A."/>
            <person name="Hensen N."/>
            <person name="Bonometti L."/>
            <person name="Westerberg I."/>
            <person name="Brannstrom I.O."/>
            <person name="Guillou S."/>
            <person name="Cros-Aarteil S."/>
            <person name="Calhoun S."/>
            <person name="Haridas S."/>
            <person name="Kuo A."/>
            <person name="Mondo S."/>
            <person name="Pangilinan J."/>
            <person name="Riley R."/>
            <person name="Labutti K."/>
            <person name="Andreopoulos B."/>
            <person name="Lipzen A."/>
            <person name="Chen C."/>
            <person name="Yanf M."/>
            <person name="Daum C."/>
            <person name="Ng V."/>
            <person name="Clum A."/>
            <person name="Ohm R."/>
            <person name="Martin F."/>
            <person name="Silar P."/>
            <person name="Natvig D."/>
            <person name="Lalanne C."/>
            <person name="Gautier V."/>
            <person name="Ament-Velasquez S.L."/>
            <person name="Kruys A."/>
            <person name="Hutchinson M.I."/>
            <person name="Powell A.J."/>
            <person name="Barry K."/>
            <person name="Miller A.N."/>
            <person name="Grigoriev I.V."/>
            <person name="Debuchy R."/>
            <person name="Gladieux P."/>
            <person name="Thoren M.H."/>
            <person name="Johannesson H."/>
        </authorList>
    </citation>
    <scope>NUCLEOTIDE SEQUENCE</scope>
    <source>
        <strain evidence="4">CBS 359.72</strain>
    </source>
</reference>
<dbReference type="SUPFAM" id="SSF51101">
    <property type="entry name" value="Mannose-binding lectins"/>
    <property type="match status" value="1"/>
</dbReference>
<dbReference type="InterPro" id="IPR036404">
    <property type="entry name" value="Jacalin-like_lectin_dom_sf"/>
</dbReference>
<evidence type="ECO:0000259" key="3">
    <source>
        <dbReference type="PROSITE" id="PS51752"/>
    </source>
</evidence>
<feature type="domain" description="Jacalin-type lectin" evidence="3">
    <location>
        <begin position="90"/>
        <end position="242"/>
    </location>
</feature>
<accession>A0AAN7D024</accession>
<keyword evidence="2" id="KW-0472">Membrane</keyword>
<evidence type="ECO:0000313" key="5">
    <source>
        <dbReference type="Proteomes" id="UP001303647"/>
    </source>
</evidence>
<evidence type="ECO:0000256" key="2">
    <source>
        <dbReference type="SAM" id="Phobius"/>
    </source>
</evidence>
<proteinExistence type="predicted"/>
<keyword evidence="5" id="KW-1185">Reference proteome</keyword>
<dbReference type="Gene3D" id="2.100.10.30">
    <property type="entry name" value="Jacalin-like lectin domain"/>
    <property type="match status" value="1"/>
</dbReference>
<gene>
    <name evidence="4" type="ORF">C7999DRAFT_10923</name>
</gene>
<dbReference type="EMBL" id="MU857606">
    <property type="protein sequence ID" value="KAK4251364.1"/>
    <property type="molecule type" value="Genomic_DNA"/>
</dbReference>
<evidence type="ECO:0000313" key="4">
    <source>
        <dbReference type="EMBL" id="KAK4251364.1"/>
    </source>
</evidence>
<dbReference type="Proteomes" id="UP001303647">
    <property type="component" value="Unassembled WGS sequence"/>
</dbReference>
<dbReference type="Pfam" id="PF01419">
    <property type="entry name" value="Jacalin"/>
    <property type="match status" value="1"/>
</dbReference>
<evidence type="ECO:0000256" key="1">
    <source>
        <dbReference type="SAM" id="MobiDB-lite"/>
    </source>
</evidence>
<keyword evidence="2" id="KW-1133">Transmembrane helix</keyword>